<name>A0A095Y8E4_9FIRM</name>
<dbReference type="OrthoDB" id="9807498at2"/>
<dbReference type="eggNOG" id="COG0826">
    <property type="taxonomic scope" value="Bacteria"/>
</dbReference>
<dbReference type="AlphaFoldDB" id="A0A095Y8E4"/>
<comment type="caution">
    <text evidence="2">The sequence shown here is derived from an EMBL/GenBank/DDBJ whole genome shotgun (WGS) entry which is preliminary data.</text>
</comment>
<dbReference type="PROSITE" id="PS01276">
    <property type="entry name" value="PEPTIDASE_U32"/>
    <property type="match status" value="1"/>
</dbReference>
<proteinExistence type="predicted"/>
<feature type="domain" description="Peptidase U32 collagenase" evidence="1">
    <location>
        <begin position="369"/>
        <end position="478"/>
    </location>
</feature>
<organism evidence="2 3">
    <name type="scientific">Anaerococcus lactolyticus S7-1-13</name>
    <dbReference type="NCBI Taxonomy" id="1284686"/>
    <lineage>
        <taxon>Bacteria</taxon>
        <taxon>Bacillati</taxon>
        <taxon>Bacillota</taxon>
        <taxon>Tissierellia</taxon>
        <taxon>Tissierellales</taxon>
        <taxon>Peptoniphilaceae</taxon>
        <taxon>Anaerococcus</taxon>
    </lineage>
</organism>
<dbReference type="InterPro" id="IPR020988">
    <property type="entry name" value="Pept_U32_collagenase"/>
</dbReference>
<dbReference type="PANTHER" id="PTHR30217">
    <property type="entry name" value="PEPTIDASE U32 FAMILY"/>
    <property type="match status" value="1"/>
</dbReference>
<dbReference type="InterPro" id="IPR051454">
    <property type="entry name" value="RNA/ubiquinone_mod_enzymes"/>
</dbReference>
<dbReference type="EMBL" id="JRMW01000044">
    <property type="protein sequence ID" value="KGF02887.1"/>
    <property type="molecule type" value="Genomic_DNA"/>
</dbReference>
<dbReference type="InterPro" id="IPR001539">
    <property type="entry name" value="Peptidase_U32"/>
</dbReference>
<reference evidence="2 3" key="1">
    <citation type="submission" date="2014-07" db="EMBL/GenBank/DDBJ databases">
        <authorList>
            <person name="McCorrison J."/>
            <person name="Sanka R."/>
            <person name="Torralba M."/>
            <person name="Gillis M."/>
            <person name="Haft D.H."/>
            <person name="Methe B."/>
            <person name="Sutton G."/>
            <person name="Nelson K.E."/>
        </authorList>
    </citation>
    <scope>NUCLEOTIDE SEQUENCE [LARGE SCALE GENOMIC DNA]</scope>
    <source>
        <strain evidence="2 3">S7-1-13</strain>
    </source>
</reference>
<dbReference type="RefSeq" id="WP_037328894.1">
    <property type="nucleotide sequence ID" value="NZ_JRMW01000044.1"/>
</dbReference>
<sequence length="736" mass="84950">MNNPEILAPVGNMDMLYAGIAAGADAFYLALDDFGARAYAENFTLDNIEEVIAYIHYFDRKVFITMNTLIKDSEIDKAITYIERLYQYGVDGILIQDMGFYSIVKDQMPGLDFHASTQMAVRDYHGAKALMDLGFKRIVIARETPIEEIRKIAKLPCEKEVFVHGSLCVSYSGECLMSSYFGGRSANRGRCAGPCRQKYQLINDGKIYGDDYYLNMKDLNVIDNLDELINLGIDCLKIEGRMKSAEYVYNSVVAYKKKVNANFYDREKLRDISNRGYTKGFIFGQKRDYIIKEGDTKHRTVGIVDLIDNKKAFRANSDLHKGDNLEVITDRCKKLPLTLTKDFKKGELIFLDKYRDAKINSQILMLNAENIKDDLENGLASYKSLPVNLYFEGRIWQKPRLKITYKDIEASVYDENPIEPALKVSLDELSIRDNLDRFKDEIFKPVDIEIKIDEGIFLSKKTINKLRRDAINLLKEKIAGKYKRKPVKIVKPKLADPSAKSSEKNIELMTNNINPDLLRGFDKVYIKDYDIKYRGFDLYLNLDSHMDYEIKDLIAYVKLNEIKGVIFNNYRDLDFIDDFKNAGIEIRIGRYLNVMNSYTFDFYATFAEKIESSVENTLENINENSDRYEVEALSFGRIELMNMVHCPFSTIKNCGLKGCETCKFRESEFVSVNGDRMKLVRRNSLTKIYPANPAGFDEKLFNENVSRLVSVFSDEDLRIYQKKSYKDKLNYERGVI</sequence>
<dbReference type="Proteomes" id="UP000029579">
    <property type="component" value="Unassembled WGS sequence"/>
</dbReference>
<dbReference type="Pfam" id="PF01136">
    <property type="entry name" value="Peptidase_U32"/>
    <property type="match status" value="1"/>
</dbReference>
<evidence type="ECO:0000313" key="2">
    <source>
        <dbReference type="EMBL" id="KGF02887.1"/>
    </source>
</evidence>
<evidence type="ECO:0000313" key="3">
    <source>
        <dbReference type="Proteomes" id="UP000029579"/>
    </source>
</evidence>
<accession>A0A095Y8E4</accession>
<dbReference type="Pfam" id="PF12392">
    <property type="entry name" value="DUF3656"/>
    <property type="match status" value="1"/>
</dbReference>
<protein>
    <submittedName>
        <fullName evidence="2">Peptidase U32</fullName>
    </submittedName>
</protein>
<gene>
    <name evidence="2" type="ORF">HMPREF1630_09440</name>
</gene>
<dbReference type="PANTHER" id="PTHR30217:SF10">
    <property type="entry name" value="23S RRNA 5-HYDROXYCYTIDINE C2501 SYNTHASE"/>
    <property type="match status" value="1"/>
</dbReference>
<evidence type="ECO:0000259" key="1">
    <source>
        <dbReference type="Pfam" id="PF12392"/>
    </source>
</evidence>